<dbReference type="AlphaFoldDB" id="A0A6A5UWC8"/>
<dbReference type="Proteomes" id="UP000800036">
    <property type="component" value="Unassembled WGS sequence"/>
</dbReference>
<evidence type="ECO:0000313" key="3">
    <source>
        <dbReference type="EMBL" id="KAF1969014.1"/>
    </source>
</evidence>
<feature type="region of interest" description="Disordered" evidence="1">
    <location>
        <begin position="1"/>
        <end position="61"/>
    </location>
</feature>
<accession>A0A6A5UWC8</accession>
<gene>
    <name evidence="3" type="ORF">BU23DRAFT_601857</name>
</gene>
<reference evidence="3" key="1">
    <citation type="journal article" date="2020" name="Stud. Mycol.">
        <title>101 Dothideomycetes genomes: a test case for predicting lifestyles and emergence of pathogens.</title>
        <authorList>
            <person name="Haridas S."/>
            <person name="Albert R."/>
            <person name="Binder M."/>
            <person name="Bloem J."/>
            <person name="Labutti K."/>
            <person name="Salamov A."/>
            <person name="Andreopoulos B."/>
            <person name="Baker S."/>
            <person name="Barry K."/>
            <person name="Bills G."/>
            <person name="Bluhm B."/>
            <person name="Cannon C."/>
            <person name="Castanera R."/>
            <person name="Culley D."/>
            <person name="Daum C."/>
            <person name="Ezra D."/>
            <person name="Gonzalez J."/>
            <person name="Henrissat B."/>
            <person name="Kuo A."/>
            <person name="Liang C."/>
            <person name="Lipzen A."/>
            <person name="Lutzoni F."/>
            <person name="Magnuson J."/>
            <person name="Mondo S."/>
            <person name="Nolan M."/>
            <person name="Ohm R."/>
            <person name="Pangilinan J."/>
            <person name="Park H.-J."/>
            <person name="Ramirez L."/>
            <person name="Alfaro M."/>
            <person name="Sun H."/>
            <person name="Tritt A."/>
            <person name="Yoshinaga Y."/>
            <person name="Zwiers L.-H."/>
            <person name="Turgeon B."/>
            <person name="Goodwin S."/>
            <person name="Spatafora J."/>
            <person name="Crous P."/>
            <person name="Grigoriev I."/>
        </authorList>
    </citation>
    <scope>NUCLEOTIDE SEQUENCE</scope>
    <source>
        <strain evidence="3">CBS 107.79</strain>
    </source>
</reference>
<dbReference type="Pfam" id="PF24864">
    <property type="entry name" value="DUF7730"/>
    <property type="match status" value="1"/>
</dbReference>
<feature type="compositionally biased region" description="Polar residues" evidence="1">
    <location>
        <begin position="29"/>
        <end position="40"/>
    </location>
</feature>
<protein>
    <recommendedName>
        <fullName evidence="2">DUF7730 domain-containing protein</fullName>
    </recommendedName>
</protein>
<evidence type="ECO:0000313" key="4">
    <source>
        <dbReference type="Proteomes" id="UP000800036"/>
    </source>
</evidence>
<feature type="domain" description="DUF7730" evidence="2">
    <location>
        <begin position="107"/>
        <end position="222"/>
    </location>
</feature>
<feature type="compositionally biased region" description="Basic residues" evidence="1">
    <location>
        <begin position="1"/>
        <end position="23"/>
    </location>
</feature>
<dbReference type="InterPro" id="IPR056632">
    <property type="entry name" value="DUF7730"/>
</dbReference>
<dbReference type="OrthoDB" id="5413827at2759"/>
<dbReference type="EMBL" id="ML976714">
    <property type="protein sequence ID" value="KAF1969014.1"/>
    <property type="molecule type" value="Genomic_DNA"/>
</dbReference>
<sequence length="241" mass="28091">MCRQLRKTTKQKTKASLKRHGRVAAKQPIAQTSASVSSSTRKPRNVRKSTERKTQKSVKANKRAIAHRAANDAVKASRMHVPRRITRRNGLVSTESPPHHKISNVNSKNSRLLRFPAEIRNNIFAHALTVPGQVHISWFENLIPTRNYDQPFRDEGSYRLYDMENVWTDHAFLLPRVCRQIYAETAVRMYEINRFNVDYNYKDTMKFVESRIAAQRKVLIKHDYIADQTETTFYRMVYAGD</sequence>
<dbReference type="PANTHER" id="PTHR38790">
    <property type="entry name" value="2EXR DOMAIN-CONTAINING PROTEIN-RELATED"/>
    <property type="match status" value="1"/>
</dbReference>
<evidence type="ECO:0000256" key="1">
    <source>
        <dbReference type="SAM" id="MobiDB-lite"/>
    </source>
</evidence>
<proteinExistence type="predicted"/>
<evidence type="ECO:0000259" key="2">
    <source>
        <dbReference type="Pfam" id="PF24864"/>
    </source>
</evidence>
<organism evidence="3 4">
    <name type="scientific">Bimuria novae-zelandiae CBS 107.79</name>
    <dbReference type="NCBI Taxonomy" id="1447943"/>
    <lineage>
        <taxon>Eukaryota</taxon>
        <taxon>Fungi</taxon>
        <taxon>Dikarya</taxon>
        <taxon>Ascomycota</taxon>
        <taxon>Pezizomycotina</taxon>
        <taxon>Dothideomycetes</taxon>
        <taxon>Pleosporomycetidae</taxon>
        <taxon>Pleosporales</taxon>
        <taxon>Massarineae</taxon>
        <taxon>Didymosphaeriaceae</taxon>
        <taxon>Bimuria</taxon>
    </lineage>
</organism>
<keyword evidence="4" id="KW-1185">Reference proteome</keyword>
<dbReference type="PANTHER" id="PTHR38790:SF4">
    <property type="entry name" value="2EXR DOMAIN-CONTAINING PROTEIN"/>
    <property type="match status" value="1"/>
</dbReference>
<name>A0A6A5UWC8_9PLEO</name>